<comment type="caution">
    <text evidence="8">The sequence shown here is derived from an EMBL/GenBank/DDBJ whole genome shotgun (WGS) entry which is preliminary data.</text>
</comment>
<dbReference type="AlphaFoldDB" id="K2HD36"/>
<organism evidence="8 9">
    <name type="scientific">Oceaniovalibus guishaninsula JLT2003</name>
    <dbReference type="NCBI Taxonomy" id="1231392"/>
    <lineage>
        <taxon>Bacteria</taxon>
        <taxon>Pseudomonadati</taxon>
        <taxon>Pseudomonadota</taxon>
        <taxon>Alphaproteobacteria</taxon>
        <taxon>Rhodobacterales</taxon>
        <taxon>Roseobacteraceae</taxon>
        <taxon>Oceaniovalibus</taxon>
    </lineage>
</organism>
<keyword evidence="4" id="KW-0732">Signal</keyword>
<dbReference type="eggNOG" id="COG1653">
    <property type="taxonomic scope" value="Bacteria"/>
</dbReference>
<evidence type="ECO:0000256" key="5">
    <source>
        <dbReference type="ARBA" id="ARBA00049629"/>
    </source>
</evidence>
<dbReference type="Proteomes" id="UP000006765">
    <property type="component" value="Unassembled WGS sequence"/>
</dbReference>
<dbReference type="PANTHER" id="PTHR43649">
    <property type="entry name" value="ARABINOSE-BINDING PROTEIN-RELATED"/>
    <property type="match status" value="1"/>
</dbReference>
<dbReference type="Pfam" id="PF13416">
    <property type="entry name" value="SBP_bac_8"/>
    <property type="match status" value="1"/>
</dbReference>
<feature type="region of interest" description="Disordered" evidence="7">
    <location>
        <begin position="1"/>
        <end position="31"/>
    </location>
</feature>
<gene>
    <name evidence="8" type="ORF">OCGS_1335</name>
</gene>
<evidence type="ECO:0000256" key="6">
    <source>
        <dbReference type="ARBA" id="ARBA00049753"/>
    </source>
</evidence>
<keyword evidence="9" id="KW-1185">Reference proteome</keyword>
<dbReference type="InterPro" id="IPR006059">
    <property type="entry name" value="SBP"/>
</dbReference>
<evidence type="ECO:0000313" key="9">
    <source>
        <dbReference type="Proteomes" id="UP000006765"/>
    </source>
</evidence>
<sequence>MDKPDAKGFDTAGRARGQHNDPPAPIRQEDPMTNRKFLAALLGSTLLATAASAQDVTLTIESWRNDDLSIWQDQIIPAFEAEHPGIKLNFTPSAPAEYNAVLNSKLDAGSAGDIITCRPFDASLALYEGGKLADLSDLDGMSNFSDVAKSGWSTDDGSVTYCVPMASVIHGFIYNKDAFAELGLEPPETVDDFFAVLDAIKQDGTYIPMAMGTNDQWEAATMGYQNIGPNYWKGEEGRKALIAGDARLTDPEWTAPYAQLARWGDYLGDGFEAQTYPDSQNLFTLGRAAIFPAGSWEVSGFNNLVDFEMGAFPPPVQNEGDTCYISDHTDIGIGMNAATDHPEAARTFLDWVASEEFATLYANALPGFFPLSEAPVQIDDPLAQEFASWRQDCESTIRSTYQILSRGTPNLENETWNASAQVIKGEETPEDAGARLQEGLASWYQPQQ</sequence>
<dbReference type="PROSITE" id="PS01037">
    <property type="entry name" value="SBP_BACTERIAL_1"/>
    <property type="match status" value="1"/>
</dbReference>
<evidence type="ECO:0000256" key="4">
    <source>
        <dbReference type="ARBA" id="ARBA00022729"/>
    </source>
</evidence>
<reference evidence="8 9" key="1">
    <citation type="journal article" date="2012" name="J. Bacteriol.">
        <title>Draft Genome Sequence of Oceaniovalibus guishaninsula JLT2003T.</title>
        <authorList>
            <person name="Tang K."/>
            <person name="Liu K."/>
            <person name="Jiao N."/>
        </authorList>
    </citation>
    <scope>NUCLEOTIDE SEQUENCE [LARGE SCALE GENOMIC DNA]</scope>
    <source>
        <strain evidence="8 9">JLT2003</strain>
    </source>
</reference>
<evidence type="ECO:0000256" key="3">
    <source>
        <dbReference type="ARBA" id="ARBA00022448"/>
    </source>
</evidence>
<evidence type="ECO:0000313" key="8">
    <source>
        <dbReference type="EMBL" id="EKE44497.1"/>
    </source>
</evidence>
<dbReference type="STRING" id="1231392.OCGS_1335"/>
<proteinExistence type="inferred from homology"/>
<dbReference type="PANTHER" id="PTHR43649:SF28">
    <property type="entry name" value="BINDING PROTEIN COMPONENT OF ABC SUGAR TRANSPORTER-RELATED"/>
    <property type="match status" value="1"/>
</dbReference>
<comment type="subcellular location">
    <subcellularLocation>
        <location evidence="1">Periplasm</location>
    </subcellularLocation>
</comment>
<dbReference type="PATRIC" id="fig|1231392.3.peg.1339"/>
<dbReference type="EMBL" id="AMGO01000021">
    <property type="protein sequence ID" value="EKE44497.1"/>
    <property type="molecule type" value="Genomic_DNA"/>
</dbReference>
<dbReference type="Gene3D" id="3.40.190.10">
    <property type="entry name" value="Periplasmic binding protein-like II"/>
    <property type="match status" value="2"/>
</dbReference>
<evidence type="ECO:0000256" key="7">
    <source>
        <dbReference type="SAM" id="MobiDB-lite"/>
    </source>
</evidence>
<evidence type="ECO:0000256" key="1">
    <source>
        <dbReference type="ARBA" id="ARBA00004418"/>
    </source>
</evidence>
<protein>
    <recommendedName>
        <fullName evidence="6">Probable sugar-binding periplasmic protein</fullName>
    </recommendedName>
</protein>
<evidence type="ECO:0000256" key="2">
    <source>
        <dbReference type="ARBA" id="ARBA00008520"/>
    </source>
</evidence>
<dbReference type="SUPFAM" id="SSF53850">
    <property type="entry name" value="Periplasmic binding protein-like II"/>
    <property type="match status" value="1"/>
</dbReference>
<comment type="function">
    <text evidence="5">Part of a binding-protein-dependent transport system for a sugar.</text>
</comment>
<keyword evidence="3" id="KW-0813">Transport</keyword>
<dbReference type="InterPro" id="IPR006061">
    <property type="entry name" value="SBP_1_CS"/>
</dbReference>
<dbReference type="GO" id="GO:0055085">
    <property type="term" value="P:transmembrane transport"/>
    <property type="evidence" value="ECO:0007669"/>
    <property type="project" value="InterPro"/>
</dbReference>
<dbReference type="InterPro" id="IPR050490">
    <property type="entry name" value="Bact_solute-bd_prot1"/>
</dbReference>
<accession>K2HD36</accession>
<name>K2HD36_9RHOB</name>
<dbReference type="GO" id="GO:0042597">
    <property type="term" value="C:periplasmic space"/>
    <property type="evidence" value="ECO:0007669"/>
    <property type="project" value="UniProtKB-SubCell"/>
</dbReference>
<comment type="similarity">
    <text evidence="2">Belongs to the bacterial solute-binding protein 1 family.</text>
</comment>